<dbReference type="Proteomes" id="UP001364224">
    <property type="component" value="Unassembled WGS sequence"/>
</dbReference>
<proteinExistence type="predicted"/>
<gene>
    <name evidence="1" type="ORF">V1286_005377</name>
</gene>
<reference evidence="1 2" key="1">
    <citation type="submission" date="2024-02" db="EMBL/GenBank/DDBJ databases">
        <title>Adaptive strategies in a cosmopolitan and abundant soil bacterium.</title>
        <authorList>
            <person name="Carini P."/>
        </authorList>
    </citation>
    <scope>NUCLEOTIDE SEQUENCE [LARGE SCALE GENOMIC DNA]</scope>
    <source>
        <strain evidence="1 2">AZCC 1608</strain>
    </source>
</reference>
<protein>
    <submittedName>
        <fullName evidence="1">Uncharacterized protein</fullName>
    </submittedName>
</protein>
<evidence type="ECO:0000313" key="1">
    <source>
        <dbReference type="EMBL" id="MEH2557848.1"/>
    </source>
</evidence>
<organism evidence="1 2">
    <name type="scientific">Bradyrhizobium algeriense</name>
    <dbReference type="NCBI Taxonomy" id="634784"/>
    <lineage>
        <taxon>Bacteria</taxon>
        <taxon>Pseudomonadati</taxon>
        <taxon>Pseudomonadota</taxon>
        <taxon>Alphaproteobacteria</taxon>
        <taxon>Hyphomicrobiales</taxon>
        <taxon>Nitrobacteraceae</taxon>
        <taxon>Bradyrhizobium</taxon>
    </lineage>
</organism>
<accession>A0ABU8BH23</accession>
<comment type="caution">
    <text evidence="1">The sequence shown here is derived from an EMBL/GenBank/DDBJ whole genome shotgun (WGS) entry which is preliminary data.</text>
</comment>
<dbReference type="EMBL" id="JAZHRV010000001">
    <property type="protein sequence ID" value="MEH2557848.1"/>
    <property type="molecule type" value="Genomic_DNA"/>
</dbReference>
<keyword evidence="2" id="KW-1185">Reference proteome</keyword>
<name>A0ABU8BH23_9BRAD</name>
<evidence type="ECO:0000313" key="2">
    <source>
        <dbReference type="Proteomes" id="UP001364224"/>
    </source>
</evidence>
<sequence>MLSAYNEKLRKYLIDNHYMETLAFHTIPGSTIIDRFGYRECPRQ</sequence>